<keyword evidence="1" id="KW-0378">Hydrolase</keyword>
<dbReference type="InterPro" id="IPR050300">
    <property type="entry name" value="GDXG_lipolytic_enzyme"/>
</dbReference>
<feature type="chain" id="PRO_5046644675" description="Alpha/beta hydrolase fold-3 domain-containing protein" evidence="2">
    <location>
        <begin position="21"/>
        <end position="361"/>
    </location>
</feature>
<keyword evidence="5" id="KW-1185">Reference proteome</keyword>
<organism evidence="4 5">
    <name type="scientific">Tetradesmus obliquus</name>
    <name type="common">Green alga</name>
    <name type="synonym">Acutodesmus obliquus</name>
    <dbReference type="NCBI Taxonomy" id="3088"/>
    <lineage>
        <taxon>Eukaryota</taxon>
        <taxon>Viridiplantae</taxon>
        <taxon>Chlorophyta</taxon>
        <taxon>core chlorophytes</taxon>
        <taxon>Chlorophyceae</taxon>
        <taxon>CS clade</taxon>
        <taxon>Sphaeropleales</taxon>
        <taxon>Scenedesmaceae</taxon>
        <taxon>Tetradesmus</taxon>
    </lineage>
</organism>
<dbReference type="PANTHER" id="PTHR48081">
    <property type="entry name" value="AB HYDROLASE SUPERFAMILY PROTEIN C4A8.06C"/>
    <property type="match status" value="1"/>
</dbReference>
<dbReference type="InterPro" id="IPR029058">
    <property type="entry name" value="AB_hydrolase_fold"/>
</dbReference>
<name>A0ABY8U4H4_TETOB</name>
<protein>
    <recommendedName>
        <fullName evidence="3">Alpha/beta hydrolase fold-3 domain-containing protein</fullName>
    </recommendedName>
</protein>
<dbReference type="PROSITE" id="PS51257">
    <property type="entry name" value="PROKAR_LIPOPROTEIN"/>
    <property type="match status" value="1"/>
</dbReference>
<proteinExistence type="predicted"/>
<evidence type="ECO:0000256" key="2">
    <source>
        <dbReference type="SAM" id="SignalP"/>
    </source>
</evidence>
<dbReference type="Gene3D" id="3.40.50.1820">
    <property type="entry name" value="alpha/beta hydrolase"/>
    <property type="match status" value="1"/>
</dbReference>
<dbReference type="Pfam" id="PF07859">
    <property type="entry name" value="Abhydrolase_3"/>
    <property type="match status" value="1"/>
</dbReference>
<dbReference type="InterPro" id="IPR013094">
    <property type="entry name" value="AB_hydrolase_3"/>
</dbReference>
<dbReference type="Proteomes" id="UP001244341">
    <property type="component" value="Chromosome 7b"/>
</dbReference>
<gene>
    <name evidence="4" type="ORF">OEZ85_013040</name>
</gene>
<accession>A0ABY8U4H4</accession>
<evidence type="ECO:0000313" key="5">
    <source>
        <dbReference type="Proteomes" id="UP001244341"/>
    </source>
</evidence>
<evidence type="ECO:0000259" key="3">
    <source>
        <dbReference type="Pfam" id="PF07859"/>
    </source>
</evidence>
<reference evidence="4 5" key="1">
    <citation type="submission" date="2023-05" db="EMBL/GenBank/DDBJ databases">
        <title>A 100% complete, gapless, phased diploid assembly of the Scenedesmus obliquus UTEX 3031 genome.</title>
        <authorList>
            <person name="Biondi T.C."/>
            <person name="Hanschen E.R."/>
            <person name="Kwon T."/>
            <person name="Eng W."/>
            <person name="Kruse C.P.S."/>
            <person name="Koehler S.I."/>
            <person name="Kunde Y."/>
            <person name="Gleasner C.D."/>
            <person name="You Mak K.T."/>
            <person name="Polle J."/>
            <person name="Hovde B.T."/>
            <person name="Starkenburg S.R."/>
        </authorList>
    </citation>
    <scope>NUCLEOTIDE SEQUENCE [LARGE SCALE GENOMIC DNA]</scope>
    <source>
        <strain evidence="4 5">DOE0152z</strain>
    </source>
</reference>
<evidence type="ECO:0000313" key="4">
    <source>
        <dbReference type="EMBL" id="WIA16342.1"/>
    </source>
</evidence>
<dbReference type="SUPFAM" id="SSF53474">
    <property type="entry name" value="alpha/beta-Hydrolases"/>
    <property type="match status" value="1"/>
</dbReference>
<evidence type="ECO:0000256" key="1">
    <source>
        <dbReference type="ARBA" id="ARBA00022801"/>
    </source>
</evidence>
<feature type="domain" description="Alpha/beta hydrolase fold-3" evidence="3">
    <location>
        <begin position="123"/>
        <end position="331"/>
    </location>
</feature>
<sequence>MAKLLFQFAVLFALLAYACATPTLCTKPVPPSAALHPPCFVPDTISPGAQAYLKTHHATPRAPWNDKAAAKREIAAYSAALAPQSAAAAAQFLQDIRNETMGGVPVTIGTPRGMKQQNADKIIVFAHAGAFLKGSCHTMWHHTAMTAYLAGVKVLCFEYSLTSEATFPIQLNEALAVFKALISNNRYKPENIALWGASAGGGLVPALLMQAQQQKLPLPAALLLMSPWGDMTKSGDTMTTLNGYDPMLQYELTLQQPAMAYVNGDAKLLQDVRVSPLKAGIEAFKKFPPTLTQIGLRDSFLSQAIMMHRKLRAAGVDASFSPWEGMWHIFQGENQLPEAQEAHHENAAFLVKHLKLAARSE</sequence>
<keyword evidence="2" id="KW-0732">Signal</keyword>
<feature type="signal peptide" evidence="2">
    <location>
        <begin position="1"/>
        <end position="20"/>
    </location>
</feature>
<dbReference type="PANTHER" id="PTHR48081:SF30">
    <property type="entry name" value="ACETYL-HYDROLASE LIPR-RELATED"/>
    <property type="match status" value="1"/>
</dbReference>
<dbReference type="EMBL" id="CP126214">
    <property type="protein sequence ID" value="WIA16342.1"/>
    <property type="molecule type" value="Genomic_DNA"/>
</dbReference>